<dbReference type="InterPro" id="IPR055170">
    <property type="entry name" value="GFO_IDH_MocA-like_dom"/>
</dbReference>
<dbReference type="Gene3D" id="3.30.360.10">
    <property type="entry name" value="Dihydrodipicolinate Reductase, domain 2"/>
    <property type="match status" value="1"/>
</dbReference>
<dbReference type="STRING" id="1166073.SAMN05192530_102350"/>
<evidence type="ECO:0000313" key="3">
    <source>
        <dbReference type="EMBL" id="SDN89485.1"/>
    </source>
</evidence>
<dbReference type="GO" id="GO:0000166">
    <property type="term" value="F:nucleotide binding"/>
    <property type="evidence" value="ECO:0007669"/>
    <property type="project" value="InterPro"/>
</dbReference>
<proteinExistence type="predicted"/>
<dbReference type="Pfam" id="PF22725">
    <property type="entry name" value="GFO_IDH_MocA_C3"/>
    <property type="match status" value="1"/>
</dbReference>
<dbReference type="Proteomes" id="UP000198793">
    <property type="component" value="Unassembled WGS sequence"/>
</dbReference>
<dbReference type="SUPFAM" id="SSF55347">
    <property type="entry name" value="Glyceraldehyde-3-phosphate dehydrogenase-like, C-terminal domain"/>
    <property type="match status" value="1"/>
</dbReference>
<sequence>MSRRYRVAVVGCGIGRSHIEEGYQPNAALFEVAALCDLDPARLGSVGDAFGVEERVADFDALLARPDIDILDICTPPALHREMILKALNAGKHVVCEKPLVGSLKEVDEIIEAETRARGRLMPIFQYRYGDGAMQAKRIIEAGIAGKPYAGVAETFWRRTAEYYDNPWRGRWRTELGGVLMTHAIHIHDLATFLLGPVARVFARTATRVNAIEVEDCVSASWLMENGALLSATATLGSVDEVSRLRLHFENVTFESAHTAYSPGDGPWTVLPADDETARRIEDALAGWEPVGRRFQGQMKAFHAALDAGGPPPVTSLDARRSLELVTAIYESAGTGRDVALPLGADHPKYASWRPDGT</sequence>
<dbReference type="PANTHER" id="PTHR43249">
    <property type="entry name" value="UDP-N-ACETYL-2-AMINO-2-DEOXY-D-GLUCURONATE OXIDASE"/>
    <property type="match status" value="1"/>
</dbReference>
<gene>
    <name evidence="3" type="ORF">SAMN05192530_102350</name>
</gene>
<dbReference type="InterPro" id="IPR000683">
    <property type="entry name" value="Gfo/Idh/MocA-like_OxRdtase_N"/>
</dbReference>
<dbReference type="OrthoDB" id="9801953at2"/>
<accession>A0A1H0F4G0</accession>
<dbReference type="PANTHER" id="PTHR43249:SF1">
    <property type="entry name" value="D-GLUCOSIDE 3-DEHYDROGENASE"/>
    <property type="match status" value="1"/>
</dbReference>
<feature type="domain" description="GFO/IDH/MocA-like oxidoreductase" evidence="2">
    <location>
        <begin position="135"/>
        <end position="252"/>
    </location>
</feature>
<reference evidence="3 4" key="1">
    <citation type="submission" date="2016-10" db="EMBL/GenBank/DDBJ databases">
        <authorList>
            <person name="de Groot N.N."/>
        </authorList>
    </citation>
    <scope>NUCLEOTIDE SEQUENCE [LARGE SCALE GENOMIC DNA]</scope>
    <source>
        <strain evidence="4">L7-484,KACC 16230,DSM 25025</strain>
    </source>
</reference>
<dbReference type="Pfam" id="PF01408">
    <property type="entry name" value="GFO_IDH_MocA"/>
    <property type="match status" value="1"/>
</dbReference>
<dbReference type="InterPro" id="IPR036291">
    <property type="entry name" value="NAD(P)-bd_dom_sf"/>
</dbReference>
<evidence type="ECO:0000259" key="2">
    <source>
        <dbReference type="Pfam" id="PF22725"/>
    </source>
</evidence>
<dbReference type="SUPFAM" id="SSF51735">
    <property type="entry name" value="NAD(P)-binding Rossmann-fold domains"/>
    <property type="match status" value="1"/>
</dbReference>
<organism evidence="3 4">
    <name type="scientific">Aureimonas jatrophae</name>
    <dbReference type="NCBI Taxonomy" id="1166073"/>
    <lineage>
        <taxon>Bacteria</taxon>
        <taxon>Pseudomonadati</taxon>
        <taxon>Pseudomonadota</taxon>
        <taxon>Alphaproteobacteria</taxon>
        <taxon>Hyphomicrobiales</taxon>
        <taxon>Aurantimonadaceae</taxon>
        <taxon>Aureimonas</taxon>
    </lineage>
</organism>
<dbReference type="InterPro" id="IPR052515">
    <property type="entry name" value="Gfo/Idh/MocA_Oxidoreductase"/>
</dbReference>
<dbReference type="AlphaFoldDB" id="A0A1H0F4G0"/>
<dbReference type="EMBL" id="FNIT01000002">
    <property type="protein sequence ID" value="SDN89485.1"/>
    <property type="molecule type" value="Genomic_DNA"/>
</dbReference>
<evidence type="ECO:0000259" key="1">
    <source>
        <dbReference type="Pfam" id="PF01408"/>
    </source>
</evidence>
<dbReference type="RefSeq" id="WP_090670512.1">
    <property type="nucleotide sequence ID" value="NZ_FNIT01000002.1"/>
</dbReference>
<protein>
    <submittedName>
        <fullName evidence="3">Predicted dehydrogenase</fullName>
    </submittedName>
</protein>
<keyword evidence="4" id="KW-1185">Reference proteome</keyword>
<dbReference type="Gene3D" id="3.40.50.720">
    <property type="entry name" value="NAD(P)-binding Rossmann-like Domain"/>
    <property type="match status" value="1"/>
</dbReference>
<feature type="domain" description="Gfo/Idh/MocA-like oxidoreductase N-terminal" evidence="1">
    <location>
        <begin position="6"/>
        <end position="122"/>
    </location>
</feature>
<name>A0A1H0F4G0_9HYPH</name>
<evidence type="ECO:0000313" key="4">
    <source>
        <dbReference type="Proteomes" id="UP000198793"/>
    </source>
</evidence>